<protein>
    <submittedName>
        <fullName evidence="1">Uncharacterized protein</fullName>
    </submittedName>
</protein>
<dbReference type="Proteomes" id="UP000188298">
    <property type="component" value="Chromosome"/>
</dbReference>
<accession>A0A1Q2LG75</accession>
<evidence type="ECO:0000313" key="2">
    <source>
        <dbReference type="Proteomes" id="UP000188298"/>
    </source>
</evidence>
<evidence type="ECO:0000313" key="1">
    <source>
        <dbReference type="EMBL" id="AQQ59117.1"/>
    </source>
</evidence>
<name>A0A1Q2LG75_9HELI</name>
<proteinExistence type="predicted"/>
<gene>
    <name evidence="1" type="ORF">XJ32_02210</name>
</gene>
<reference evidence="1 2" key="1">
    <citation type="submission" date="2017-02" db="EMBL/GenBank/DDBJ databases">
        <title>Whole genome sequencing of Helicobacter bilis strain AAQJH.</title>
        <authorList>
            <person name="Conlan S."/>
            <person name="Thomas P.J."/>
            <person name="Mullikin J."/>
            <person name="Palmore T.N."/>
            <person name="Frank K.M."/>
            <person name="Segre J.A."/>
        </authorList>
    </citation>
    <scope>NUCLEOTIDE SEQUENCE [LARGE SCALE GENOMIC DNA]</scope>
    <source>
        <strain evidence="1 2">AAQJH</strain>
    </source>
</reference>
<dbReference type="KEGG" id="hbl:XJ32_02210"/>
<organism evidence="1 2">
    <name type="scientific">Helicobacter bilis</name>
    <dbReference type="NCBI Taxonomy" id="37372"/>
    <lineage>
        <taxon>Bacteria</taxon>
        <taxon>Pseudomonadati</taxon>
        <taxon>Campylobacterota</taxon>
        <taxon>Epsilonproteobacteria</taxon>
        <taxon>Campylobacterales</taxon>
        <taxon>Helicobacteraceae</taxon>
        <taxon>Helicobacter</taxon>
    </lineage>
</organism>
<dbReference type="EMBL" id="CP019645">
    <property type="protein sequence ID" value="AQQ59117.1"/>
    <property type="molecule type" value="Genomic_DNA"/>
</dbReference>
<dbReference type="RefSeq" id="WP_254422429.1">
    <property type="nucleotide sequence ID" value="NZ_CP019645.1"/>
</dbReference>
<dbReference type="AlphaFoldDB" id="A0A1Q2LG75"/>
<sequence length="71" mass="8554">MKMKIFILKHHIKTERYVVQEKTIIEVGLKSKMLFKNAKLESIYKLYNKSGNLRFEMPIENNKRESTAIFY</sequence>